<dbReference type="RefSeq" id="WP_073070141.1">
    <property type="nucleotide sequence ID" value="NZ_MPPI01000005.1"/>
</dbReference>
<name>A0A2T1DJN1_9CYAN</name>
<sequence length="132" mass="14175">MNLILAIIQPAKLDAVKEALVKLGIQGMTVTGAKGFGRQKGRPLAFLGLLDMEGKPFTIDFVPKVRIEIVVNDDITDAVVDTIVSTAKTGTIGDGKLFVIPVSRAIRIRTSEENEAALTIEEPATVSDSRKK</sequence>
<dbReference type="SUPFAM" id="SSF54913">
    <property type="entry name" value="GlnB-like"/>
    <property type="match status" value="1"/>
</dbReference>
<protein>
    <submittedName>
        <fullName evidence="1">P-II family nitrogen regulator</fullName>
    </submittedName>
</protein>
<dbReference type="Gene3D" id="3.30.70.120">
    <property type="match status" value="1"/>
</dbReference>
<dbReference type="PRINTS" id="PR00340">
    <property type="entry name" value="PIIGLNB"/>
</dbReference>
<proteinExistence type="predicted"/>
<dbReference type="AlphaFoldDB" id="A0A2T1DJN1"/>
<reference evidence="1 2" key="2">
    <citation type="submission" date="2018-03" db="EMBL/GenBank/DDBJ databases">
        <title>The ancient ancestry and fast evolution of plastids.</title>
        <authorList>
            <person name="Moore K.R."/>
            <person name="Magnabosco C."/>
            <person name="Momper L."/>
            <person name="Gold D.A."/>
            <person name="Bosak T."/>
            <person name="Fournier G.P."/>
        </authorList>
    </citation>
    <scope>NUCLEOTIDE SEQUENCE [LARGE SCALE GENOMIC DNA]</scope>
    <source>
        <strain evidence="1 2">ULC007</strain>
    </source>
</reference>
<dbReference type="GO" id="GO:0030234">
    <property type="term" value="F:enzyme regulator activity"/>
    <property type="evidence" value="ECO:0007669"/>
    <property type="project" value="InterPro"/>
</dbReference>
<reference evidence="1 2" key="1">
    <citation type="submission" date="2018-02" db="EMBL/GenBank/DDBJ databases">
        <authorList>
            <person name="Cohen D.B."/>
            <person name="Kent A.D."/>
        </authorList>
    </citation>
    <scope>NUCLEOTIDE SEQUENCE [LARGE SCALE GENOMIC DNA]</scope>
    <source>
        <strain evidence="1 2">ULC007</strain>
    </source>
</reference>
<accession>A0A2T1DJN1</accession>
<gene>
    <name evidence="1" type="ORF">C7B65_07175</name>
</gene>
<dbReference type="PANTHER" id="PTHR30115:SF11">
    <property type="entry name" value="NITROGEN REGULATORY PROTEIN P-II HOMOLOG"/>
    <property type="match status" value="1"/>
</dbReference>
<dbReference type="EMBL" id="PVWG01000005">
    <property type="protein sequence ID" value="PSB20673.1"/>
    <property type="molecule type" value="Genomic_DNA"/>
</dbReference>
<dbReference type="SMART" id="SM00938">
    <property type="entry name" value="P-II"/>
    <property type="match status" value="1"/>
</dbReference>
<dbReference type="InterPro" id="IPR002187">
    <property type="entry name" value="N-reg_PII"/>
</dbReference>
<organism evidence="1 2">
    <name type="scientific">Phormidesmis priestleyi ULC007</name>
    <dbReference type="NCBI Taxonomy" id="1920490"/>
    <lineage>
        <taxon>Bacteria</taxon>
        <taxon>Bacillati</taxon>
        <taxon>Cyanobacteriota</taxon>
        <taxon>Cyanophyceae</taxon>
        <taxon>Leptolyngbyales</taxon>
        <taxon>Leptolyngbyaceae</taxon>
        <taxon>Phormidesmis</taxon>
    </lineage>
</organism>
<dbReference type="PANTHER" id="PTHR30115">
    <property type="entry name" value="NITROGEN REGULATORY PROTEIN P-II"/>
    <property type="match status" value="1"/>
</dbReference>
<dbReference type="InterPro" id="IPR015867">
    <property type="entry name" value="N-reg_PII/ATP_PRibTrfase_C"/>
</dbReference>
<dbReference type="GO" id="GO:0005524">
    <property type="term" value="F:ATP binding"/>
    <property type="evidence" value="ECO:0007669"/>
    <property type="project" value="TreeGrafter"/>
</dbReference>
<dbReference type="Pfam" id="PF00543">
    <property type="entry name" value="P-II"/>
    <property type="match status" value="1"/>
</dbReference>
<evidence type="ECO:0000313" key="2">
    <source>
        <dbReference type="Proteomes" id="UP000238634"/>
    </source>
</evidence>
<dbReference type="STRING" id="1920490.GCA_001895925_02717"/>
<comment type="caution">
    <text evidence="1">The sequence shown here is derived from an EMBL/GenBank/DDBJ whole genome shotgun (WGS) entry which is preliminary data.</text>
</comment>
<dbReference type="GO" id="GO:0005829">
    <property type="term" value="C:cytosol"/>
    <property type="evidence" value="ECO:0007669"/>
    <property type="project" value="TreeGrafter"/>
</dbReference>
<keyword evidence="2" id="KW-1185">Reference proteome</keyword>
<dbReference type="PROSITE" id="PS51343">
    <property type="entry name" value="PII_GLNB_DOM"/>
    <property type="match status" value="1"/>
</dbReference>
<evidence type="ECO:0000313" key="1">
    <source>
        <dbReference type="EMBL" id="PSB20673.1"/>
    </source>
</evidence>
<dbReference type="Proteomes" id="UP000238634">
    <property type="component" value="Unassembled WGS sequence"/>
</dbReference>
<dbReference type="GO" id="GO:0006808">
    <property type="term" value="P:regulation of nitrogen utilization"/>
    <property type="evidence" value="ECO:0007669"/>
    <property type="project" value="InterPro"/>
</dbReference>
<dbReference type="InterPro" id="IPR011322">
    <property type="entry name" value="N-reg_PII-like_a/b"/>
</dbReference>
<dbReference type="OrthoDB" id="9802729at2"/>